<evidence type="ECO:0000256" key="5">
    <source>
        <dbReference type="ARBA" id="ARBA00022692"/>
    </source>
</evidence>
<evidence type="ECO:0000313" key="13">
    <source>
        <dbReference type="EMBL" id="SFV89194.1"/>
    </source>
</evidence>
<reference evidence="13" key="1">
    <citation type="submission" date="2016-10" db="EMBL/GenBank/DDBJ databases">
        <authorList>
            <person name="de Groot N.N."/>
        </authorList>
    </citation>
    <scope>NUCLEOTIDE SEQUENCE</scope>
</reference>
<dbReference type="EC" id="2.7.7.41" evidence="13"/>
<dbReference type="Pfam" id="PF01148">
    <property type="entry name" value="CTP_transf_1"/>
    <property type="match status" value="1"/>
</dbReference>
<feature type="transmembrane region" description="Helical" evidence="12">
    <location>
        <begin position="50"/>
        <end position="70"/>
    </location>
</feature>
<keyword evidence="2" id="KW-1003">Cell membrane</keyword>
<keyword evidence="4 13" id="KW-0808">Transferase</keyword>
<keyword evidence="7 12" id="KW-1133">Transmembrane helix</keyword>
<evidence type="ECO:0000256" key="6">
    <source>
        <dbReference type="ARBA" id="ARBA00022695"/>
    </source>
</evidence>
<keyword evidence="3" id="KW-0444">Lipid biosynthesis</keyword>
<evidence type="ECO:0000256" key="1">
    <source>
        <dbReference type="ARBA" id="ARBA00004651"/>
    </source>
</evidence>
<evidence type="ECO:0000256" key="4">
    <source>
        <dbReference type="ARBA" id="ARBA00022679"/>
    </source>
</evidence>
<sequence>MLIAGVTVGYEFAKLSKMPLILLGLTLTLIWAMPFSTYYIMVFVDPNQNLIITLALFIVAMMVISVVFWLKNLYLVINYPNKKPSNSALNKAVSLFLLLTPMLSLLFIHSFDIDLLILLFIIVWGADTFAYFSGKAFGKNKLAPNLSGGKTIEGVVGGLVGVLLMTGVWMVITENLNWEFLILAFITGIFSVIGDLYESIYKREAGAKDSGNILPGHGGLFDRLDGLLAATPVFMLGIFYLTTL</sequence>
<keyword evidence="10" id="KW-0594">Phospholipid biosynthesis</keyword>
<evidence type="ECO:0000256" key="12">
    <source>
        <dbReference type="SAM" id="Phobius"/>
    </source>
</evidence>
<feature type="transmembrane region" description="Helical" evidence="12">
    <location>
        <begin position="154"/>
        <end position="172"/>
    </location>
</feature>
<keyword evidence="5 12" id="KW-0812">Transmembrane</keyword>
<evidence type="ECO:0000256" key="8">
    <source>
        <dbReference type="ARBA" id="ARBA00023098"/>
    </source>
</evidence>
<keyword evidence="8" id="KW-0443">Lipid metabolism</keyword>
<gene>
    <name evidence="13" type="ORF">MNB_SUP05-SYMBIONT-5-77</name>
</gene>
<evidence type="ECO:0000256" key="2">
    <source>
        <dbReference type="ARBA" id="ARBA00022475"/>
    </source>
</evidence>
<dbReference type="GO" id="GO:0004605">
    <property type="term" value="F:phosphatidate cytidylyltransferase activity"/>
    <property type="evidence" value="ECO:0007669"/>
    <property type="project" value="UniProtKB-EC"/>
</dbReference>
<dbReference type="EMBL" id="FPHZ01000212">
    <property type="protein sequence ID" value="SFV89194.1"/>
    <property type="molecule type" value="Genomic_DNA"/>
</dbReference>
<keyword evidence="9 12" id="KW-0472">Membrane</keyword>
<evidence type="ECO:0000256" key="7">
    <source>
        <dbReference type="ARBA" id="ARBA00022989"/>
    </source>
</evidence>
<keyword evidence="6 13" id="KW-0548">Nucleotidyltransferase</keyword>
<feature type="transmembrane region" description="Helical" evidence="12">
    <location>
        <begin position="115"/>
        <end position="133"/>
    </location>
</feature>
<name>A0A1W1E5E9_9ZZZZ</name>
<dbReference type="PANTHER" id="PTHR46382:SF1">
    <property type="entry name" value="PHOSPHATIDATE CYTIDYLYLTRANSFERASE"/>
    <property type="match status" value="1"/>
</dbReference>
<comment type="subcellular location">
    <subcellularLocation>
        <location evidence="1">Cell membrane</location>
        <topology evidence="1">Multi-pass membrane protein</topology>
    </subcellularLocation>
</comment>
<evidence type="ECO:0000256" key="11">
    <source>
        <dbReference type="ARBA" id="ARBA00023264"/>
    </source>
</evidence>
<dbReference type="GO" id="GO:0016024">
    <property type="term" value="P:CDP-diacylglycerol biosynthetic process"/>
    <property type="evidence" value="ECO:0007669"/>
    <property type="project" value="TreeGrafter"/>
</dbReference>
<feature type="transmembrane region" description="Helical" evidence="12">
    <location>
        <begin position="178"/>
        <end position="197"/>
    </location>
</feature>
<organism evidence="13">
    <name type="scientific">hydrothermal vent metagenome</name>
    <dbReference type="NCBI Taxonomy" id="652676"/>
    <lineage>
        <taxon>unclassified sequences</taxon>
        <taxon>metagenomes</taxon>
        <taxon>ecological metagenomes</taxon>
    </lineage>
</organism>
<evidence type="ECO:0000256" key="9">
    <source>
        <dbReference type="ARBA" id="ARBA00023136"/>
    </source>
</evidence>
<dbReference type="AlphaFoldDB" id="A0A1W1E5E9"/>
<accession>A0A1W1E5E9</accession>
<proteinExistence type="predicted"/>
<evidence type="ECO:0000256" key="3">
    <source>
        <dbReference type="ARBA" id="ARBA00022516"/>
    </source>
</evidence>
<dbReference type="GO" id="GO:0005886">
    <property type="term" value="C:plasma membrane"/>
    <property type="evidence" value="ECO:0007669"/>
    <property type="project" value="UniProtKB-SubCell"/>
</dbReference>
<protein>
    <submittedName>
        <fullName evidence="13">Phosphatidate cytidylyltransferase</fullName>
        <ecNumber evidence="13">2.7.7.41</ecNumber>
    </submittedName>
</protein>
<keyword evidence="11" id="KW-1208">Phospholipid metabolism</keyword>
<feature type="transmembrane region" description="Helical" evidence="12">
    <location>
        <begin position="20"/>
        <end position="44"/>
    </location>
</feature>
<dbReference type="PANTHER" id="PTHR46382">
    <property type="entry name" value="PHOSPHATIDATE CYTIDYLYLTRANSFERASE"/>
    <property type="match status" value="1"/>
</dbReference>
<evidence type="ECO:0000256" key="10">
    <source>
        <dbReference type="ARBA" id="ARBA00023209"/>
    </source>
</evidence>
<feature type="transmembrane region" description="Helical" evidence="12">
    <location>
        <begin position="91"/>
        <end position="109"/>
    </location>
</feature>